<comment type="caution">
    <text evidence="2">The sequence shown here is derived from an EMBL/GenBank/DDBJ whole genome shotgun (WGS) entry which is preliminary data.</text>
</comment>
<evidence type="ECO:0000313" key="2">
    <source>
        <dbReference type="EMBL" id="MBM7658511.1"/>
    </source>
</evidence>
<evidence type="ECO:0000256" key="1">
    <source>
        <dbReference type="SAM" id="Phobius"/>
    </source>
</evidence>
<gene>
    <name evidence="2" type="ORF">JOC27_001964</name>
</gene>
<accession>A0ABS2QA67</accession>
<name>A0ABS2QA67_9BACL</name>
<evidence type="ECO:0000313" key="3">
    <source>
        <dbReference type="Proteomes" id="UP000823201"/>
    </source>
</evidence>
<keyword evidence="3" id="KW-1185">Reference proteome</keyword>
<dbReference type="EMBL" id="JAFBEV010000018">
    <property type="protein sequence ID" value="MBM7658511.1"/>
    <property type="molecule type" value="Genomic_DNA"/>
</dbReference>
<dbReference type="Proteomes" id="UP000823201">
    <property type="component" value="Unassembled WGS sequence"/>
</dbReference>
<organism evidence="2 3">
    <name type="scientific">Sporolactobacillus spathodeae</name>
    <dbReference type="NCBI Taxonomy" id="1465502"/>
    <lineage>
        <taxon>Bacteria</taxon>
        <taxon>Bacillati</taxon>
        <taxon>Bacillota</taxon>
        <taxon>Bacilli</taxon>
        <taxon>Bacillales</taxon>
        <taxon>Sporolactobacillaceae</taxon>
        <taxon>Sporolactobacillus</taxon>
    </lineage>
</organism>
<protein>
    <submittedName>
        <fullName evidence="2">Bacteriorhodopsin</fullName>
    </submittedName>
</protein>
<feature type="transmembrane region" description="Helical" evidence="1">
    <location>
        <begin position="7"/>
        <end position="25"/>
    </location>
</feature>
<proteinExistence type="predicted"/>
<reference evidence="2 3" key="1">
    <citation type="submission" date="2021-01" db="EMBL/GenBank/DDBJ databases">
        <title>Genomic Encyclopedia of Type Strains, Phase IV (KMG-IV): sequencing the most valuable type-strain genomes for metagenomic binning, comparative biology and taxonomic classification.</title>
        <authorList>
            <person name="Goeker M."/>
        </authorList>
    </citation>
    <scope>NUCLEOTIDE SEQUENCE [LARGE SCALE GENOMIC DNA]</scope>
    <source>
        <strain evidence="2 3">DSM 100968</strain>
    </source>
</reference>
<dbReference type="RefSeq" id="WP_205007068.1">
    <property type="nucleotide sequence ID" value="NZ_CBCRXA010000017.1"/>
</dbReference>
<feature type="transmembrane region" description="Helical" evidence="1">
    <location>
        <begin position="31"/>
        <end position="47"/>
    </location>
</feature>
<sequence length="51" mass="6003">MKHKPGFYFLMTVLFLVIGIVQTISHVTFAFLFYFCAIVFFVQALQLKKKK</sequence>
<keyword evidence="1" id="KW-0472">Membrane</keyword>
<keyword evidence="1" id="KW-0812">Transmembrane</keyword>
<keyword evidence="1" id="KW-1133">Transmembrane helix</keyword>